<evidence type="ECO:0000313" key="1">
    <source>
        <dbReference type="EMBL" id="MEU9578762.1"/>
    </source>
</evidence>
<sequence length="58" mass="6346">MRALRLTDPDGYTVDIRDVTPDTEAETTRDLLDTVATADARVWGHSPTGYTVTPDPQA</sequence>
<comment type="caution">
    <text evidence="1">The sequence shown here is derived from an EMBL/GenBank/DDBJ whole genome shotgun (WGS) entry which is preliminary data.</text>
</comment>
<accession>A0ABV3ERB5</accession>
<keyword evidence="2" id="KW-1185">Reference proteome</keyword>
<proteinExistence type="predicted"/>
<dbReference type="EMBL" id="JBEZNA010000034">
    <property type="protein sequence ID" value="MEU9578762.1"/>
    <property type="molecule type" value="Genomic_DNA"/>
</dbReference>
<evidence type="ECO:0000313" key="2">
    <source>
        <dbReference type="Proteomes" id="UP001551584"/>
    </source>
</evidence>
<organism evidence="1 2">
    <name type="scientific">Streptomyces chilikensis</name>
    <dbReference type="NCBI Taxonomy" id="1194079"/>
    <lineage>
        <taxon>Bacteria</taxon>
        <taxon>Bacillati</taxon>
        <taxon>Actinomycetota</taxon>
        <taxon>Actinomycetes</taxon>
        <taxon>Kitasatosporales</taxon>
        <taxon>Streptomycetaceae</taxon>
        <taxon>Streptomyces</taxon>
    </lineage>
</organism>
<gene>
    <name evidence="1" type="ORF">AB0D95_16120</name>
</gene>
<reference evidence="1 2" key="1">
    <citation type="submission" date="2024-06" db="EMBL/GenBank/DDBJ databases">
        <title>The Natural Products Discovery Center: Release of the First 8490 Sequenced Strains for Exploring Actinobacteria Biosynthetic Diversity.</title>
        <authorList>
            <person name="Kalkreuter E."/>
            <person name="Kautsar S.A."/>
            <person name="Yang D."/>
            <person name="Bader C.D."/>
            <person name="Teijaro C.N."/>
            <person name="Fluegel L."/>
            <person name="Davis C.M."/>
            <person name="Simpson J.R."/>
            <person name="Lauterbach L."/>
            <person name="Steele A.D."/>
            <person name="Gui C."/>
            <person name="Meng S."/>
            <person name="Li G."/>
            <person name="Viehrig K."/>
            <person name="Ye F."/>
            <person name="Su P."/>
            <person name="Kiefer A.F."/>
            <person name="Nichols A."/>
            <person name="Cepeda A.J."/>
            <person name="Yan W."/>
            <person name="Fan B."/>
            <person name="Jiang Y."/>
            <person name="Adhikari A."/>
            <person name="Zheng C.-J."/>
            <person name="Schuster L."/>
            <person name="Cowan T.M."/>
            <person name="Smanski M.J."/>
            <person name="Chevrette M.G."/>
            <person name="De Carvalho L.P.S."/>
            <person name="Shen B."/>
        </authorList>
    </citation>
    <scope>NUCLEOTIDE SEQUENCE [LARGE SCALE GENOMIC DNA]</scope>
    <source>
        <strain evidence="1 2">NPDC048117</strain>
    </source>
</reference>
<dbReference type="RefSeq" id="WP_359273065.1">
    <property type="nucleotide sequence ID" value="NZ_JBEZNA010000034.1"/>
</dbReference>
<name>A0ABV3ERB5_9ACTN</name>
<protein>
    <submittedName>
        <fullName evidence="1">Uncharacterized protein</fullName>
    </submittedName>
</protein>
<dbReference type="Proteomes" id="UP001551584">
    <property type="component" value="Unassembled WGS sequence"/>
</dbReference>